<dbReference type="PANTHER" id="PTHR42865:SF7">
    <property type="entry name" value="PROTON_GLUTAMATE-ASPARTATE SYMPORTER"/>
    <property type="match status" value="1"/>
</dbReference>
<keyword evidence="4 7" id="KW-0812">Transmembrane</keyword>
<dbReference type="RefSeq" id="WP_187480641.1">
    <property type="nucleotide sequence ID" value="NZ_CP060697.1"/>
</dbReference>
<dbReference type="PANTHER" id="PTHR42865">
    <property type="entry name" value="PROTON/GLUTAMATE-ASPARTATE SYMPORTER"/>
    <property type="match status" value="1"/>
</dbReference>
<feature type="transmembrane region" description="Helical" evidence="7">
    <location>
        <begin position="369"/>
        <end position="386"/>
    </location>
</feature>
<dbReference type="Gene3D" id="1.10.3860.10">
    <property type="entry name" value="Sodium:dicarboxylate symporter"/>
    <property type="match status" value="1"/>
</dbReference>
<evidence type="ECO:0000256" key="2">
    <source>
        <dbReference type="ARBA" id="ARBA00022448"/>
    </source>
</evidence>
<feature type="transmembrane region" description="Helical" evidence="7">
    <location>
        <begin position="327"/>
        <end position="349"/>
    </location>
</feature>
<dbReference type="InterPro" id="IPR001991">
    <property type="entry name" value="Na-dicarboxylate_symporter"/>
</dbReference>
<dbReference type="AlphaFoldDB" id="A0A7G9L4Y7"/>
<evidence type="ECO:0000256" key="7">
    <source>
        <dbReference type="SAM" id="Phobius"/>
    </source>
</evidence>
<accession>A0A7G9L4Y7</accession>
<comment type="subcellular location">
    <subcellularLocation>
        <location evidence="1">Cell membrane</location>
        <topology evidence="1">Multi-pass membrane protein</topology>
    </subcellularLocation>
</comment>
<keyword evidence="2" id="KW-0813">Transport</keyword>
<sequence length="417" mass="42569">MLARVKTTPLALKILAGLALGAVVGLALPTAGTTAWGDGVAQVASIIGNVWLSALQVTILPLVFALIATTFSRSRGIGAGGLVAQRTVIAVAALYGLAILSGAALATVLYGIAPVPAGVAQALRAMGGEVDATPLPVADMILGMVPKNIVAAMAGPSLLPVLIFALLFGAALVRIDKKAHRDALINGLNGLADAMFVIIGWVLAIAPIGIFFLVIATAHQHGTDLLVGLAHYIGLVVVALIAFGLILYLVAILVARLPAGRLFRAMLPTQAVAFGTQSSLASLPLILKSCQALGLRETTSAISAPLAVTLMRVTSPVTHVMVTTYAAAVYGVPFAIPAMLLAGLVGALLEVGSVGIPSTATFVALRAPVLALFGIPLEIIAIFLVVETIPDMFKTVFNVTADVTAVALVDRSLPDDS</sequence>
<dbReference type="KEGG" id="ssau:H8M03_05020"/>
<keyword evidence="9" id="KW-1185">Reference proteome</keyword>
<name>A0A7G9L4Y7_9SPHN</name>
<dbReference type="PRINTS" id="PR00173">
    <property type="entry name" value="EDTRNSPORT"/>
</dbReference>
<dbReference type="Proteomes" id="UP000515861">
    <property type="component" value="Chromosome"/>
</dbReference>
<proteinExistence type="predicted"/>
<evidence type="ECO:0000256" key="5">
    <source>
        <dbReference type="ARBA" id="ARBA00022989"/>
    </source>
</evidence>
<evidence type="ECO:0000256" key="3">
    <source>
        <dbReference type="ARBA" id="ARBA00022475"/>
    </source>
</evidence>
<evidence type="ECO:0000313" key="9">
    <source>
        <dbReference type="Proteomes" id="UP000515861"/>
    </source>
</evidence>
<dbReference type="SUPFAM" id="SSF118215">
    <property type="entry name" value="Proton glutamate symport protein"/>
    <property type="match status" value="1"/>
</dbReference>
<feature type="transmembrane region" description="Helical" evidence="7">
    <location>
        <begin position="88"/>
        <end position="113"/>
    </location>
</feature>
<dbReference type="EMBL" id="CP060697">
    <property type="protein sequence ID" value="QNM83686.1"/>
    <property type="molecule type" value="Genomic_DNA"/>
</dbReference>
<feature type="transmembrane region" description="Helical" evidence="7">
    <location>
        <begin position="149"/>
        <end position="173"/>
    </location>
</feature>
<evidence type="ECO:0000256" key="1">
    <source>
        <dbReference type="ARBA" id="ARBA00004651"/>
    </source>
</evidence>
<evidence type="ECO:0000256" key="4">
    <source>
        <dbReference type="ARBA" id="ARBA00022692"/>
    </source>
</evidence>
<dbReference type="GO" id="GO:0005886">
    <property type="term" value="C:plasma membrane"/>
    <property type="evidence" value="ECO:0007669"/>
    <property type="project" value="UniProtKB-SubCell"/>
</dbReference>
<protein>
    <submittedName>
        <fullName evidence="8">Dicarboxylate/amino acid:cation symporter</fullName>
    </submittedName>
</protein>
<feature type="transmembrane region" description="Helical" evidence="7">
    <location>
        <begin position="43"/>
        <end position="67"/>
    </location>
</feature>
<keyword evidence="5 7" id="KW-1133">Transmembrane helix</keyword>
<keyword evidence="6 7" id="KW-0472">Membrane</keyword>
<keyword evidence="3" id="KW-1003">Cell membrane</keyword>
<evidence type="ECO:0000313" key="8">
    <source>
        <dbReference type="EMBL" id="QNM83686.1"/>
    </source>
</evidence>
<evidence type="ECO:0000256" key="6">
    <source>
        <dbReference type="ARBA" id="ARBA00023136"/>
    </source>
</evidence>
<dbReference type="Pfam" id="PF00375">
    <property type="entry name" value="SDF"/>
    <property type="match status" value="1"/>
</dbReference>
<dbReference type="InterPro" id="IPR036458">
    <property type="entry name" value="Na:dicarbo_symporter_sf"/>
</dbReference>
<organism evidence="8 9">
    <name type="scientific">Sphingomonas sabuli</name>
    <dbReference type="NCBI Taxonomy" id="2764186"/>
    <lineage>
        <taxon>Bacteria</taxon>
        <taxon>Pseudomonadati</taxon>
        <taxon>Pseudomonadota</taxon>
        <taxon>Alphaproteobacteria</taxon>
        <taxon>Sphingomonadales</taxon>
        <taxon>Sphingomonadaceae</taxon>
        <taxon>Sphingomonas</taxon>
    </lineage>
</organism>
<dbReference type="GO" id="GO:0015293">
    <property type="term" value="F:symporter activity"/>
    <property type="evidence" value="ECO:0007669"/>
    <property type="project" value="UniProtKB-KW"/>
</dbReference>
<gene>
    <name evidence="8" type="ORF">H8M03_05020</name>
</gene>
<feature type="transmembrane region" description="Helical" evidence="7">
    <location>
        <begin position="194"/>
        <end position="217"/>
    </location>
</feature>
<feature type="transmembrane region" description="Helical" evidence="7">
    <location>
        <begin position="229"/>
        <end position="254"/>
    </location>
</feature>
<reference evidence="8 9" key="1">
    <citation type="submission" date="2020-08" db="EMBL/GenBank/DDBJ databases">
        <title>Sphingomonas sp. sand1-3 16S ribosomal RNA gene Genome sequencing and assembly.</title>
        <authorList>
            <person name="Kang M."/>
        </authorList>
    </citation>
    <scope>NUCLEOTIDE SEQUENCE [LARGE SCALE GENOMIC DNA]</scope>
    <source>
        <strain evidence="9">sand1-3</strain>
    </source>
</reference>